<gene>
    <name evidence="1" type="ORF">JV551A3_V1_1870157</name>
</gene>
<protein>
    <submittedName>
        <fullName evidence="1">Uncharacterized protein</fullName>
    </submittedName>
</protein>
<keyword evidence="2" id="KW-1185">Reference proteome</keyword>
<organism evidence="1 2">
    <name type="scientific">Pseudomonas inefficax</name>
    <dbReference type="NCBI Taxonomy" id="2078786"/>
    <lineage>
        <taxon>Bacteria</taxon>
        <taxon>Pseudomonadati</taxon>
        <taxon>Pseudomonadota</taxon>
        <taxon>Gammaproteobacteria</taxon>
        <taxon>Pseudomonadales</taxon>
        <taxon>Pseudomonadaceae</taxon>
        <taxon>Pseudomonas</taxon>
    </lineage>
</organism>
<dbReference type="Proteomes" id="UP000294335">
    <property type="component" value="Unassembled WGS sequence"/>
</dbReference>
<name>A0AAQ1SVC9_9PSED</name>
<reference evidence="1 2" key="1">
    <citation type="submission" date="2018-02" db="EMBL/GenBank/DDBJ databases">
        <authorList>
            <person name="Dubost A."/>
        </authorList>
    </citation>
    <scope>NUCLEOTIDE SEQUENCE [LARGE SCALE GENOMIC DNA]</scope>
    <source>
        <strain evidence="2">JV551A3</strain>
    </source>
</reference>
<accession>A0AAQ1SVC9</accession>
<evidence type="ECO:0000313" key="1">
    <source>
        <dbReference type="EMBL" id="SPO62956.1"/>
    </source>
</evidence>
<dbReference type="AlphaFoldDB" id="A0AAQ1SVC9"/>
<sequence length="63" mass="7425">MLMAEVDRFSSRWALAKPWWRTTLTKMRSSFRSGKVEAMMQRFRKGICAQSNRSAPLVQKFLN</sequence>
<proteinExistence type="predicted"/>
<comment type="caution">
    <text evidence="1">The sequence shown here is derived from an EMBL/GenBank/DDBJ whole genome shotgun (WGS) entry which is preliminary data.</text>
</comment>
<dbReference type="EMBL" id="OPYN01000187">
    <property type="protein sequence ID" value="SPO62956.1"/>
    <property type="molecule type" value="Genomic_DNA"/>
</dbReference>
<evidence type="ECO:0000313" key="2">
    <source>
        <dbReference type="Proteomes" id="UP000294335"/>
    </source>
</evidence>